<dbReference type="GO" id="GO:0005615">
    <property type="term" value="C:extracellular space"/>
    <property type="evidence" value="ECO:0007669"/>
    <property type="project" value="TreeGrafter"/>
</dbReference>
<evidence type="ECO:0000256" key="3">
    <source>
        <dbReference type="ARBA" id="ARBA00022670"/>
    </source>
</evidence>
<evidence type="ECO:0000259" key="8">
    <source>
        <dbReference type="PROSITE" id="PS52035"/>
    </source>
</evidence>
<protein>
    <submittedName>
        <fullName evidence="9">Zinc carboxypeptidase</fullName>
    </submittedName>
</protein>
<dbReference type="Pfam" id="PF00246">
    <property type="entry name" value="Peptidase_M14"/>
    <property type="match status" value="1"/>
</dbReference>
<dbReference type="AlphaFoldDB" id="A0A370QAG2"/>
<proteinExistence type="inferred from homology"/>
<accession>A0A370QAG2</accession>
<dbReference type="PROSITE" id="PS52035">
    <property type="entry name" value="PEPTIDASE_M14"/>
    <property type="match status" value="1"/>
</dbReference>
<dbReference type="GO" id="GO:0008270">
    <property type="term" value="F:zinc ion binding"/>
    <property type="evidence" value="ECO:0007669"/>
    <property type="project" value="InterPro"/>
</dbReference>
<dbReference type="RefSeq" id="WP_115123791.1">
    <property type="nucleotide sequence ID" value="NZ_QRAO01000003.1"/>
</dbReference>
<evidence type="ECO:0000256" key="4">
    <source>
        <dbReference type="ARBA" id="ARBA00022801"/>
    </source>
</evidence>
<keyword evidence="10" id="KW-1185">Reference proteome</keyword>
<keyword evidence="4" id="KW-0378">Hydrolase</keyword>
<gene>
    <name evidence="9" type="ORF">C8D94_103189</name>
</gene>
<comment type="cofactor">
    <cofactor evidence="1">
        <name>Zn(2+)</name>
        <dbReference type="ChEBI" id="CHEBI:29105"/>
    </cofactor>
</comment>
<keyword evidence="5" id="KW-0862">Zinc</keyword>
<comment type="caution">
    <text evidence="7">Lacks conserved residue(s) required for the propagation of feature annotation.</text>
</comment>
<sequence>MMKKLLKDYSSFFEAELTGRYITLNHISPLLERYKNVFKISKIGSSQLGKDIPMITVGHGKKNVLGWSQMHGNESTTTKAVFDFLKLVADKKLLRDEISTFLETYTFHIIPILNPDGAEKYTRENAKAVDLNRDAQELSQPESKVLRKIFDNIAPDLCLNLHDQRTIYGFKDGKTATVSFLSPAANKKRTITPARRKAMDLIEKMATTLQTLIPGHIGRYDDTFNPNCVGDSFQMRGVPTILFEAGHYPNDYVREHTRAYICVALLALFDIIKETGGTSIAYRGIPENKKNFKDLIIRNVSVPEMSKPTSVAFQYQEIVTDGAIKFVLCVDEIAALKNYYGHKEVDVDGAEILVNSQEKYRVGDKVSEIFNKKDNLVLFINKD</sequence>
<evidence type="ECO:0000313" key="10">
    <source>
        <dbReference type="Proteomes" id="UP000255317"/>
    </source>
</evidence>
<evidence type="ECO:0000256" key="6">
    <source>
        <dbReference type="ARBA" id="ARBA00023049"/>
    </source>
</evidence>
<dbReference type="SUPFAM" id="SSF53187">
    <property type="entry name" value="Zn-dependent exopeptidases"/>
    <property type="match status" value="1"/>
</dbReference>
<comment type="similarity">
    <text evidence="2 7">Belongs to the peptidase M14 family.</text>
</comment>
<dbReference type="OrthoDB" id="1119199at2"/>
<evidence type="ECO:0000313" key="9">
    <source>
        <dbReference type="EMBL" id="RDK85364.1"/>
    </source>
</evidence>
<dbReference type="PANTHER" id="PTHR11705">
    <property type="entry name" value="PROTEASE FAMILY M14 CARBOXYPEPTIDASE A,B"/>
    <property type="match status" value="1"/>
</dbReference>
<dbReference type="Gene3D" id="3.40.630.10">
    <property type="entry name" value="Zn peptidases"/>
    <property type="match status" value="1"/>
</dbReference>
<keyword evidence="6" id="KW-0482">Metalloprotease</keyword>
<evidence type="ECO:0000256" key="7">
    <source>
        <dbReference type="PROSITE-ProRule" id="PRU01379"/>
    </source>
</evidence>
<dbReference type="GO" id="GO:0006508">
    <property type="term" value="P:proteolysis"/>
    <property type="evidence" value="ECO:0007669"/>
    <property type="project" value="UniProtKB-KW"/>
</dbReference>
<evidence type="ECO:0000256" key="2">
    <source>
        <dbReference type="ARBA" id="ARBA00005988"/>
    </source>
</evidence>
<evidence type="ECO:0000256" key="1">
    <source>
        <dbReference type="ARBA" id="ARBA00001947"/>
    </source>
</evidence>
<dbReference type="InterPro" id="IPR000834">
    <property type="entry name" value="Peptidase_M14"/>
</dbReference>
<keyword evidence="3" id="KW-0645">Protease</keyword>
<reference evidence="9 10" key="1">
    <citation type="submission" date="2018-07" db="EMBL/GenBank/DDBJ databases">
        <title>Genomic Encyclopedia of Type Strains, Phase IV (KMG-IV): sequencing the most valuable type-strain genomes for metagenomic binning, comparative biology and taxonomic classification.</title>
        <authorList>
            <person name="Goeker M."/>
        </authorList>
    </citation>
    <scope>NUCLEOTIDE SEQUENCE [LARGE SCALE GENOMIC DNA]</scope>
    <source>
        <strain evidence="9 10">DSM 101478</strain>
    </source>
</reference>
<evidence type="ECO:0000256" key="5">
    <source>
        <dbReference type="ARBA" id="ARBA00022833"/>
    </source>
</evidence>
<comment type="caution">
    <text evidence="9">The sequence shown here is derived from an EMBL/GenBank/DDBJ whole genome shotgun (WGS) entry which is preliminary data.</text>
</comment>
<dbReference type="GO" id="GO:0004181">
    <property type="term" value="F:metallocarboxypeptidase activity"/>
    <property type="evidence" value="ECO:0007669"/>
    <property type="project" value="InterPro"/>
</dbReference>
<organism evidence="9 10">
    <name type="scientific">Marinirhabdus gelatinilytica</name>
    <dbReference type="NCBI Taxonomy" id="1703343"/>
    <lineage>
        <taxon>Bacteria</taxon>
        <taxon>Pseudomonadati</taxon>
        <taxon>Bacteroidota</taxon>
        <taxon>Flavobacteriia</taxon>
        <taxon>Flavobacteriales</taxon>
        <taxon>Flavobacteriaceae</taxon>
    </lineage>
</organism>
<dbReference type="EMBL" id="QRAO01000003">
    <property type="protein sequence ID" value="RDK85364.1"/>
    <property type="molecule type" value="Genomic_DNA"/>
</dbReference>
<dbReference type="PANTHER" id="PTHR11705:SF143">
    <property type="entry name" value="SLL0236 PROTEIN"/>
    <property type="match status" value="1"/>
</dbReference>
<feature type="domain" description="Peptidase M14" evidence="8">
    <location>
        <begin position="8"/>
        <end position="272"/>
    </location>
</feature>
<dbReference type="Proteomes" id="UP000255317">
    <property type="component" value="Unassembled WGS sequence"/>
</dbReference>
<name>A0A370QAG2_9FLAO</name>
<keyword evidence="9" id="KW-0121">Carboxypeptidase</keyword>